<dbReference type="PANTHER" id="PTHR32089:SF119">
    <property type="entry name" value="METHYL-ACCEPTING CHEMOTAXIS PROTEIN CTPL"/>
    <property type="match status" value="1"/>
</dbReference>
<name>A4BAC7_9GAMM</name>
<keyword evidence="2" id="KW-1003">Cell membrane</keyword>
<proteinExistence type="inferred from homology"/>
<organism evidence="12 13">
    <name type="scientific">Reinekea blandensis MED297</name>
    <dbReference type="NCBI Taxonomy" id="314283"/>
    <lineage>
        <taxon>Bacteria</taxon>
        <taxon>Pseudomonadati</taxon>
        <taxon>Pseudomonadota</taxon>
        <taxon>Gammaproteobacteria</taxon>
        <taxon>Oceanospirillales</taxon>
        <taxon>Saccharospirillaceae</taxon>
        <taxon>Reinekea</taxon>
    </lineage>
</organism>
<evidence type="ECO:0000256" key="9">
    <source>
        <dbReference type="SAM" id="Phobius"/>
    </source>
</evidence>
<dbReference type="Gene3D" id="3.30.450.20">
    <property type="entry name" value="PAS domain"/>
    <property type="match status" value="1"/>
</dbReference>
<dbReference type="GO" id="GO:0005886">
    <property type="term" value="C:plasma membrane"/>
    <property type="evidence" value="ECO:0007669"/>
    <property type="project" value="UniProtKB-SubCell"/>
</dbReference>
<evidence type="ECO:0000256" key="5">
    <source>
        <dbReference type="ARBA" id="ARBA00023136"/>
    </source>
</evidence>
<dbReference type="InterPro" id="IPR003660">
    <property type="entry name" value="HAMP_dom"/>
</dbReference>
<evidence type="ECO:0000256" key="2">
    <source>
        <dbReference type="ARBA" id="ARBA00022475"/>
    </source>
</evidence>
<dbReference type="AlphaFoldDB" id="A4BAC7"/>
<dbReference type="SMART" id="SM01049">
    <property type="entry name" value="Cache_2"/>
    <property type="match status" value="1"/>
</dbReference>
<dbReference type="Gene3D" id="1.10.287.950">
    <property type="entry name" value="Methyl-accepting chemotaxis protein"/>
    <property type="match status" value="1"/>
</dbReference>
<comment type="subcellular location">
    <subcellularLocation>
        <location evidence="1">Cell membrane</location>
        <topology evidence="1">Multi-pass membrane protein</topology>
    </subcellularLocation>
</comment>
<keyword evidence="3 9" id="KW-0812">Transmembrane</keyword>
<dbReference type="SUPFAM" id="SSF58104">
    <property type="entry name" value="Methyl-accepting chemotaxis protein (MCP) signaling domain"/>
    <property type="match status" value="1"/>
</dbReference>
<dbReference type="FunFam" id="1.10.287.950:FF:000001">
    <property type="entry name" value="Methyl-accepting chemotaxis sensory transducer"/>
    <property type="match status" value="1"/>
</dbReference>
<feature type="transmembrane region" description="Helical" evidence="9">
    <location>
        <begin position="209"/>
        <end position="228"/>
    </location>
</feature>
<comment type="similarity">
    <text evidence="7">Belongs to the methyl-accepting chemotaxis (MCP) protein family.</text>
</comment>
<dbReference type="EMBL" id="AAOE01000002">
    <property type="protein sequence ID" value="EAR10883.1"/>
    <property type="molecule type" value="Genomic_DNA"/>
</dbReference>
<gene>
    <name evidence="12" type="ORF">MED297_10246</name>
</gene>
<reference evidence="12 13" key="1">
    <citation type="submission" date="2006-02" db="EMBL/GenBank/DDBJ databases">
        <authorList>
            <person name="Pinhassi J."/>
            <person name="Pedros-Alio C."/>
            <person name="Ferriera S."/>
            <person name="Johnson J."/>
            <person name="Kravitz S."/>
            <person name="Halpern A."/>
            <person name="Remington K."/>
            <person name="Beeson K."/>
            <person name="Tran B."/>
            <person name="Rogers Y.-H."/>
            <person name="Friedman R."/>
            <person name="Venter J.C."/>
        </authorList>
    </citation>
    <scope>NUCLEOTIDE SEQUENCE [LARGE SCALE GENOMIC DNA]</scope>
    <source>
        <strain evidence="12 13">MED297</strain>
    </source>
</reference>
<evidence type="ECO:0000256" key="1">
    <source>
        <dbReference type="ARBA" id="ARBA00004651"/>
    </source>
</evidence>
<dbReference type="STRING" id="314283.MED297_10246"/>
<dbReference type="OrthoDB" id="6376221at2"/>
<dbReference type="PANTHER" id="PTHR32089">
    <property type="entry name" value="METHYL-ACCEPTING CHEMOTAXIS PROTEIN MCPB"/>
    <property type="match status" value="1"/>
</dbReference>
<dbReference type="HOGENOM" id="CLU_000445_107_21_6"/>
<evidence type="ECO:0000256" key="6">
    <source>
        <dbReference type="ARBA" id="ARBA00023224"/>
    </source>
</evidence>
<evidence type="ECO:0000313" key="13">
    <source>
        <dbReference type="Proteomes" id="UP000005953"/>
    </source>
</evidence>
<keyword evidence="5 9" id="KW-0472">Membrane</keyword>
<evidence type="ECO:0000256" key="3">
    <source>
        <dbReference type="ARBA" id="ARBA00022692"/>
    </source>
</evidence>
<dbReference type="Proteomes" id="UP000005953">
    <property type="component" value="Unassembled WGS sequence"/>
</dbReference>
<evidence type="ECO:0000256" key="4">
    <source>
        <dbReference type="ARBA" id="ARBA00022989"/>
    </source>
</evidence>
<keyword evidence="4 9" id="KW-1133">Transmembrane helix</keyword>
<dbReference type="InterPro" id="IPR004089">
    <property type="entry name" value="MCPsignal_dom"/>
</dbReference>
<sequence>MKNPFRSFNGIMMMMVFVPFLIMAVSAGIMQVRSLDHMASDFTVMAEERILEVEKKRIRTVVESAVSLIQPYLSQPGAQGKEAGIEVLTTYEFDEGDGYLFGYEYDGTRLLLGPGQAGLGDNFINLQDENGQYLIQDMTRIARTGGDFYTYYFPRPGETEASPKYSYVIGIPQWNMFIGTGIYLDSIDAMVADLAEEARQVERQASSSFLVSFVVIALLVLVAGVAAIRSSQKLTGQFSRSVAELADGNGDLTRTVPGSVIDIYDQMATNFNRFIGVLRNDIQLLKENSQQLLDMSSQSMQQQSELALQTETQKDNTLQVATAIDEMSSTASEIADNSETTREFAQNANQDMQNILGQVKNSLNQLGNLNEAMEFVQTSTQALGENVQDIHRVLSVIQGISEQTNLLALNAAIEAARAGEQGRGFAVVADEVRSLAQKSQDSTVEISDILAKLEQASAKTSDDMARSTASREAVAEAMAQIQELVASTTENIENLAERNVQIATAATEQSSVAQDIARSVNDVSTSSEAIKDQTEETTAQFHRVQELAEEIAEVASHFRT</sequence>
<dbReference type="GO" id="GO:0007165">
    <property type="term" value="P:signal transduction"/>
    <property type="evidence" value="ECO:0007669"/>
    <property type="project" value="UniProtKB-KW"/>
</dbReference>
<dbReference type="PROSITE" id="PS50885">
    <property type="entry name" value="HAMP"/>
    <property type="match status" value="1"/>
</dbReference>
<keyword evidence="13" id="KW-1185">Reference proteome</keyword>
<dbReference type="GO" id="GO:0006935">
    <property type="term" value="P:chemotaxis"/>
    <property type="evidence" value="ECO:0007669"/>
    <property type="project" value="UniProtKB-ARBA"/>
</dbReference>
<dbReference type="SMART" id="SM00283">
    <property type="entry name" value="MA"/>
    <property type="match status" value="1"/>
</dbReference>
<dbReference type="CDD" id="cd11386">
    <property type="entry name" value="MCP_signal"/>
    <property type="match status" value="1"/>
</dbReference>
<dbReference type="Pfam" id="PF08269">
    <property type="entry name" value="dCache_2"/>
    <property type="match status" value="1"/>
</dbReference>
<comment type="caution">
    <text evidence="12">The sequence shown here is derived from an EMBL/GenBank/DDBJ whole genome shotgun (WGS) entry which is preliminary data.</text>
</comment>
<evidence type="ECO:0000259" key="11">
    <source>
        <dbReference type="PROSITE" id="PS50885"/>
    </source>
</evidence>
<feature type="domain" description="Methyl-accepting transducer" evidence="10">
    <location>
        <begin position="288"/>
        <end position="524"/>
    </location>
</feature>
<feature type="domain" description="HAMP" evidence="11">
    <location>
        <begin position="229"/>
        <end position="283"/>
    </location>
</feature>
<dbReference type="InterPro" id="IPR033480">
    <property type="entry name" value="sCache_2"/>
</dbReference>
<accession>A4BAC7</accession>
<evidence type="ECO:0000259" key="10">
    <source>
        <dbReference type="PROSITE" id="PS50111"/>
    </source>
</evidence>
<keyword evidence="6 8" id="KW-0807">Transducer</keyword>
<dbReference type="Pfam" id="PF00015">
    <property type="entry name" value="MCPsignal"/>
    <property type="match status" value="1"/>
</dbReference>
<evidence type="ECO:0000256" key="8">
    <source>
        <dbReference type="PROSITE-ProRule" id="PRU00284"/>
    </source>
</evidence>
<dbReference type="RefSeq" id="WP_008041446.1">
    <property type="nucleotide sequence ID" value="NZ_CH724149.1"/>
</dbReference>
<protein>
    <submittedName>
        <fullName evidence="12">Methyl-accepting chemotaxis protein</fullName>
    </submittedName>
</protein>
<evidence type="ECO:0000313" key="12">
    <source>
        <dbReference type="EMBL" id="EAR10883.1"/>
    </source>
</evidence>
<evidence type="ECO:0000256" key="7">
    <source>
        <dbReference type="ARBA" id="ARBA00029447"/>
    </source>
</evidence>
<dbReference type="PROSITE" id="PS50111">
    <property type="entry name" value="CHEMOTAXIS_TRANSDUC_2"/>
    <property type="match status" value="1"/>
</dbReference>
<dbReference type="InterPro" id="IPR004010">
    <property type="entry name" value="Double_Cache_2"/>
</dbReference>